<gene>
    <name evidence="2" type="ORF">FAES_1832</name>
</gene>
<organism evidence="2 3">
    <name type="scientific">Fibrella aestuarina BUZ 2</name>
    <dbReference type="NCBI Taxonomy" id="1166018"/>
    <lineage>
        <taxon>Bacteria</taxon>
        <taxon>Pseudomonadati</taxon>
        <taxon>Bacteroidota</taxon>
        <taxon>Cytophagia</taxon>
        <taxon>Cytophagales</taxon>
        <taxon>Spirosomataceae</taxon>
        <taxon>Fibrella</taxon>
    </lineage>
</organism>
<dbReference type="eggNOG" id="COG0582">
    <property type="taxonomic scope" value="Bacteria"/>
</dbReference>
<dbReference type="KEGG" id="fae:FAES_1832"/>
<proteinExistence type="predicted"/>
<dbReference type="InterPro" id="IPR035386">
    <property type="entry name" value="Arm-DNA-bind_5"/>
</dbReference>
<dbReference type="PATRIC" id="fig|1166018.3.peg.3570"/>
<protein>
    <recommendedName>
        <fullName evidence="1">Arm DNA-binding domain-containing protein</fullName>
    </recommendedName>
</protein>
<dbReference type="EMBL" id="HE796683">
    <property type="protein sequence ID" value="CCG99842.1"/>
    <property type="molecule type" value="Genomic_DNA"/>
</dbReference>
<keyword evidence="3" id="KW-1185">Reference proteome</keyword>
<dbReference type="AlphaFoldDB" id="I0K6T9"/>
<reference evidence="2 3" key="1">
    <citation type="journal article" date="2012" name="J. Bacteriol.">
        <title>Genome Sequence of Fibrella aestuarina BUZ 2T, a Filamentous Marine Bacterium.</title>
        <authorList>
            <person name="Filippini M."/>
            <person name="Qi W."/>
            <person name="Blom J."/>
            <person name="Goesmann A."/>
            <person name="Smits T.H."/>
            <person name="Bagheri H.C."/>
        </authorList>
    </citation>
    <scope>NUCLEOTIDE SEQUENCE [LARGE SCALE GENOMIC DNA]</scope>
    <source>
        <strain evidence="3">BUZ 2T</strain>
    </source>
</reference>
<evidence type="ECO:0000313" key="2">
    <source>
        <dbReference type="EMBL" id="CCG99842.1"/>
    </source>
</evidence>
<accession>I0K6T9</accession>
<dbReference type="Proteomes" id="UP000011058">
    <property type="component" value="Chromosome"/>
</dbReference>
<sequence>MELAILLRLDRLDKDGRAPIHLRVCWQGNKVRLSSGEKVKPADCR</sequence>
<evidence type="ECO:0000313" key="3">
    <source>
        <dbReference type="Proteomes" id="UP000011058"/>
    </source>
</evidence>
<dbReference type="HOGENOM" id="CLU_3200079_0_0_10"/>
<dbReference type="RefSeq" id="WP_015330941.1">
    <property type="nucleotide sequence ID" value="NC_020054.1"/>
</dbReference>
<name>I0K6T9_9BACT</name>
<evidence type="ECO:0000259" key="1">
    <source>
        <dbReference type="Pfam" id="PF17293"/>
    </source>
</evidence>
<feature type="domain" description="Arm DNA-binding" evidence="1">
    <location>
        <begin position="5"/>
        <end position="41"/>
    </location>
</feature>
<dbReference type="Pfam" id="PF17293">
    <property type="entry name" value="Arm-DNA-bind_5"/>
    <property type="match status" value="1"/>
</dbReference>